<reference evidence="2 3" key="1">
    <citation type="submission" date="2020-07" db="EMBL/GenBank/DDBJ databases">
        <title>MOT database genomes.</title>
        <authorList>
            <person name="Joseph S."/>
            <person name="Aduse-Opoku J."/>
            <person name="Hashim A."/>
            <person name="Wade W."/>
            <person name="Curtis M."/>
        </authorList>
    </citation>
    <scope>NUCLEOTIDE SEQUENCE [LARGE SCALE GENOMIC DNA]</scope>
    <source>
        <strain evidence="2 3">DSM 100099</strain>
    </source>
</reference>
<proteinExistence type="predicted"/>
<dbReference type="Proteomes" id="UP000561011">
    <property type="component" value="Unassembled WGS sequence"/>
</dbReference>
<evidence type="ECO:0000256" key="1">
    <source>
        <dbReference type="SAM" id="Phobius"/>
    </source>
</evidence>
<evidence type="ECO:0000313" key="2">
    <source>
        <dbReference type="EMBL" id="NYS92566.1"/>
    </source>
</evidence>
<keyword evidence="1" id="KW-0472">Membrane</keyword>
<dbReference type="AlphaFoldDB" id="A0A853EPX8"/>
<feature type="transmembrane region" description="Helical" evidence="1">
    <location>
        <begin position="53"/>
        <end position="72"/>
    </location>
</feature>
<gene>
    <name evidence="2" type="ORF">HZZ10_03345</name>
</gene>
<comment type="caution">
    <text evidence="2">The sequence shown here is derived from an EMBL/GenBank/DDBJ whole genome shotgun (WGS) entry which is preliminary data.</text>
</comment>
<keyword evidence="1" id="KW-1133">Transmembrane helix</keyword>
<keyword evidence="1" id="KW-0812">Transmembrane</keyword>
<accession>A0A853EPX8</accession>
<keyword evidence="3" id="KW-1185">Reference proteome</keyword>
<dbReference type="EMBL" id="JACBYE010000005">
    <property type="protein sequence ID" value="NYS92566.1"/>
    <property type="molecule type" value="Genomic_DNA"/>
</dbReference>
<protein>
    <submittedName>
        <fullName evidence="2">Fimbrial assembly protein</fullName>
    </submittedName>
</protein>
<dbReference type="RefSeq" id="WP_179912409.1">
    <property type="nucleotide sequence ID" value="NZ_JACBYE010000005.1"/>
</dbReference>
<sequence length="242" mass="25448">MSTDTQPRFSVKKAKKAPGAASTGMIAGAPSLPQVNLLPASVRAGRALQRVKVWLLLVLGVVLIVALLGYVASMLSVSSAQSELETVQAETLRLQQEQSTYSEVPQIKGQIANAELARTVGMGSEILWSDYLYAVLLQMPAGSQLTGFATTAMNPLEGPPVPADPLVGAGIASVAITHRSPTLPDTAAWIDMLNSIEGMHDAQVLTQTVGEEDGVVYYEVTSTVQLSVDALSGRFGPEGDSK</sequence>
<evidence type="ECO:0000313" key="3">
    <source>
        <dbReference type="Proteomes" id="UP000561011"/>
    </source>
</evidence>
<name>A0A853EPX8_9MICO</name>
<organism evidence="2 3">
    <name type="scientific">Sanguibacter inulinus</name>
    <dbReference type="NCBI Taxonomy" id="60922"/>
    <lineage>
        <taxon>Bacteria</taxon>
        <taxon>Bacillati</taxon>
        <taxon>Actinomycetota</taxon>
        <taxon>Actinomycetes</taxon>
        <taxon>Micrococcales</taxon>
        <taxon>Sanguibacteraceae</taxon>
        <taxon>Sanguibacter</taxon>
    </lineage>
</organism>